<gene>
    <name evidence="2" type="ORF">AVDCRST_MAG93-9255</name>
</gene>
<feature type="compositionally biased region" description="Basic and acidic residues" evidence="1">
    <location>
        <begin position="8"/>
        <end position="25"/>
    </location>
</feature>
<feature type="non-terminal residue" evidence="2">
    <location>
        <position position="1"/>
    </location>
</feature>
<dbReference type="EMBL" id="CADCTR010003105">
    <property type="protein sequence ID" value="CAA9382313.1"/>
    <property type="molecule type" value="Genomic_DNA"/>
</dbReference>
<sequence length="45" mass="5205">QRHGRVRPSRDCYDREGRGAAGDCDARSRRLRPRVRYLASNYAAL</sequence>
<feature type="non-terminal residue" evidence="2">
    <location>
        <position position="45"/>
    </location>
</feature>
<proteinExistence type="predicted"/>
<name>A0A6J4NAP5_9CHLR</name>
<dbReference type="AlphaFoldDB" id="A0A6J4NAP5"/>
<reference evidence="2" key="1">
    <citation type="submission" date="2020-02" db="EMBL/GenBank/DDBJ databases">
        <authorList>
            <person name="Meier V. D."/>
        </authorList>
    </citation>
    <scope>NUCLEOTIDE SEQUENCE</scope>
    <source>
        <strain evidence="2">AVDCRST_MAG93</strain>
    </source>
</reference>
<organism evidence="2">
    <name type="scientific">uncultured Chloroflexia bacterium</name>
    <dbReference type="NCBI Taxonomy" id="1672391"/>
    <lineage>
        <taxon>Bacteria</taxon>
        <taxon>Bacillati</taxon>
        <taxon>Chloroflexota</taxon>
        <taxon>Chloroflexia</taxon>
        <taxon>environmental samples</taxon>
    </lineage>
</organism>
<protein>
    <submittedName>
        <fullName evidence="2">Uncharacterized protein</fullName>
    </submittedName>
</protein>
<feature type="region of interest" description="Disordered" evidence="1">
    <location>
        <begin position="1"/>
        <end position="25"/>
    </location>
</feature>
<evidence type="ECO:0000313" key="2">
    <source>
        <dbReference type="EMBL" id="CAA9382313.1"/>
    </source>
</evidence>
<evidence type="ECO:0000256" key="1">
    <source>
        <dbReference type="SAM" id="MobiDB-lite"/>
    </source>
</evidence>
<accession>A0A6J4NAP5</accession>